<evidence type="ECO:0000256" key="3">
    <source>
        <dbReference type="ARBA" id="ARBA00023163"/>
    </source>
</evidence>
<feature type="domain" description="HTH hxlR-type" evidence="4">
    <location>
        <begin position="8"/>
        <end position="106"/>
    </location>
</feature>
<evidence type="ECO:0000259" key="4">
    <source>
        <dbReference type="PROSITE" id="PS51118"/>
    </source>
</evidence>
<dbReference type="SUPFAM" id="SSF46785">
    <property type="entry name" value="Winged helix' DNA-binding domain"/>
    <property type="match status" value="1"/>
</dbReference>
<dbReference type="InterPro" id="IPR036388">
    <property type="entry name" value="WH-like_DNA-bd_sf"/>
</dbReference>
<dbReference type="GO" id="GO:0003677">
    <property type="term" value="F:DNA binding"/>
    <property type="evidence" value="ECO:0007669"/>
    <property type="project" value="UniProtKB-KW"/>
</dbReference>
<accession>A0A6J5EKH0</accession>
<dbReference type="EMBL" id="CADIKH010000031">
    <property type="protein sequence ID" value="CAB3767029.1"/>
    <property type="molecule type" value="Genomic_DNA"/>
</dbReference>
<keyword evidence="1" id="KW-0805">Transcription regulation</keyword>
<dbReference type="Proteomes" id="UP000494363">
    <property type="component" value="Unassembled WGS sequence"/>
</dbReference>
<evidence type="ECO:0000256" key="1">
    <source>
        <dbReference type="ARBA" id="ARBA00023015"/>
    </source>
</evidence>
<protein>
    <recommendedName>
        <fullName evidence="4">HTH hxlR-type domain-containing protein</fullName>
    </recommendedName>
</protein>
<dbReference type="RefSeq" id="WP_175229567.1">
    <property type="nucleotide sequence ID" value="NZ_CADIKH010000031.1"/>
</dbReference>
<reference evidence="5 6" key="1">
    <citation type="submission" date="2020-04" db="EMBL/GenBank/DDBJ databases">
        <authorList>
            <person name="De Canck E."/>
        </authorList>
    </citation>
    <scope>NUCLEOTIDE SEQUENCE [LARGE SCALE GENOMIC DNA]</scope>
    <source>
        <strain evidence="5 6">LMG 29542</strain>
    </source>
</reference>
<evidence type="ECO:0000313" key="5">
    <source>
        <dbReference type="EMBL" id="CAB3767029.1"/>
    </source>
</evidence>
<dbReference type="AlphaFoldDB" id="A0A6J5EKH0"/>
<proteinExistence type="predicted"/>
<keyword evidence="2" id="KW-0238">DNA-binding</keyword>
<keyword evidence="3" id="KW-0804">Transcription</keyword>
<dbReference type="InterPro" id="IPR036390">
    <property type="entry name" value="WH_DNA-bd_sf"/>
</dbReference>
<organism evidence="5 6">
    <name type="scientific">Paraburkholderia humisilvae</name>
    <dbReference type="NCBI Taxonomy" id="627669"/>
    <lineage>
        <taxon>Bacteria</taxon>
        <taxon>Pseudomonadati</taxon>
        <taxon>Pseudomonadota</taxon>
        <taxon>Betaproteobacteria</taxon>
        <taxon>Burkholderiales</taxon>
        <taxon>Burkholderiaceae</taxon>
        <taxon>Paraburkholderia</taxon>
    </lineage>
</organism>
<evidence type="ECO:0000256" key="2">
    <source>
        <dbReference type="ARBA" id="ARBA00023125"/>
    </source>
</evidence>
<dbReference type="PANTHER" id="PTHR33204">
    <property type="entry name" value="TRANSCRIPTIONAL REGULATOR, MARR FAMILY"/>
    <property type="match status" value="1"/>
</dbReference>
<dbReference type="Gene3D" id="1.10.10.10">
    <property type="entry name" value="Winged helix-like DNA-binding domain superfamily/Winged helix DNA-binding domain"/>
    <property type="match status" value="1"/>
</dbReference>
<evidence type="ECO:0000313" key="6">
    <source>
        <dbReference type="Proteomes" id="UP000494363"/>
    </source>
</evidence>
<dbReference type="InterPro" id="IPR002577">
    <property type="entry name" value="HTH_HxlR"/>
</dbReference>
<dbReference type="PROSITE" id="PS51118">
    <property type="entry name" value="HTH_HXLR"/>
    <property type="match status" value="1"/>
</dbReference>
<sequence length="129" mass="14718">MKRSATGCSVEEAMRLLGGRWRLLVVSYLLDGPKRFNDLRRDIPGISQRMLTLDLRSLEQVGLVQRTVFAEVPVKVEYQLTEDGQRLRPIVEIMRDFGLWLKTRPERETGRRLIAAVEEGAGNGVPRNV</sequence>
<keyword evidence="6" id="KW-1185">Reference proteome</keyword>
<name>A0A6J5EKH0_9BURK</name>
<dbReference type="PANTHER" id="PTHR33204:SF29">
    <property type="entry name" value="TRANSCRIPTIONAL REGULATOR"/>
    <property type="match status" value="1"/>
</dbReference>
<gene>
    <name evidence="5" type="ORF">LMG29542_05506</name>
</gene>
<dbReference type="Pfam" id="PF01638">
    <property type="entry name" value="HxlR"/>
    <property type="match status" value="1"/>
</dbReference>